<accession>A0A2U1LJV8</accession>
<dbReference type="AlphaFoldDB" id="A0A2U1LJV8"/>
<dbReference type="Proteomes" id="UP000245207">
    <property type="component" value="Unassembled WGS sequence"/>
</dbReference>
<gene>
    <name evidence="1" type="ORF">CTI12_AA483780</name>
</gene>
<evidence type="ECO:0000313" key="2">
    <source>
        <dbReference type="Proteomes" id="UP000245207"/>
    </source>
</evidence>
<dbReference type="PANTHER" id="PTHR31722:SF33">
    <property type="entry name" value="DUF4005 DOMAIN-CONTAINING PROTEIN"/>
    <property type="match status" value="1"/>
</dbReference>
<keyword evidence="2" id="KW-1185">Reference proteome</keyword>
<name>A0A2U1LJV8_ARTAN</name>
<dbReference type="PANTHER" id="PTHR31722">
    <property type="entry name" value="OS06G0675200 PROTEIN"/>
    <property type="match status" value="1"/>
</dbReference>
<reference evidence="1 2" key="1">
    <citation type="journal article" date="2018" name="Mol. Plant">
        <title>The genome of Artemisia annua provides insight into the evolution of Asteraceae family and artemisinin biosynthesis.</title>
        <authorList>
            <person name="Shen Q."/>
            <person name="Zhang L."/>
            <person name="Liao Z."/>
            <person name="Wang S."/>
            <person name="Yan T."/>
            <person name="Shi P."/>
            <person name="Liu M."/>
            <person name="Fu X."/>
            <person name="Pan Q."/>
            <person name="Wang Y."/>
            <person name="Lv Z."/>
            <person name="Lu X."/>
            <person name="Zhang F."/>
            <person name="Jiang W."/>
            <person name="Ma Y."/>
            <person name="Chen M."/>
            <person name="Hao X."/>
            <person name="Li L."/>
            <person name="Tang Y."/>
            <person name="Lv G."/>
            <person name="Zhou Y."/>
            <person name="Sun X."/>
            <person name="Brodelius P.E."/>
            <person name="Rose J.K.C."/>
            <person name="Tang K."/>
        </authorList>
    </citation>
    <scope>NUCLEOTIDE SEQUENCE [LARGE SCALE GENOMIC DNA]</scope>
    <source>
        <strain evidence="2">cv. Huhao1</strain>
        <tissue evidence="1">Leaf</tissue>
    </source>
</reference>
<sequence>MAVDVCSTSEVLVSPRISFSHDLNDPSSEIIDSIHPIRSDQFLLSPGFDFDLCNTSSLTPADELFSNGDVHALQQVIK</sequence>
<dbReference type="EMBL" id="PKPP01008998">
    <property type="protein sequence ID" value="PWA49288.1"/>
    <property type="molecule type" value="Genomic_DNA"/>
</dbReference>
<protein>
    <submittedName>
        <fullName evidence="1">Uncharacterized protein</fullName>
    </submittedName>
</protein>
<dbReference type="OrthoDB" id="1923860at2759"/>
<comment type="caution">
    <text evidence="1">The sequence shown here is derived from an EMBL/GenBank/DDBJ whole genome shotgun (WGS) entry which is preliminary data.</text>
</comment>
<organism evidence="1 2">
    <name type="scientific">Artemisia annua</name>
    <name type="common">Sweet wormwood</name>
    <dbReference type="NCBI Taxonomy" id="35608"/>
    <lineage>
        <taxon>Eukaryota</taxon>
        <taxon>Viridiplantae</taxon>
        <taxon>Streptophyta</taxon>
        <taxon>Embryophyta</taxon>
        <taxon>Tracheophyta</taxon>
        <taxon>Spermatophyta</taxon>
        <taxon>Magnoliopsida</taxon>
        <taxon>eudicotyledons</taxon>
        <taxon>Gunneridae</taxon>
        <taxon>Pentapetalae</taxon>
        <taxon>asterids</taxon>
        <taxon>campanulids</taxon>
        <taxon>Asterales</taxon>
        <taxon>Asteraceae</taxon>
        <taxon>Asteroideae</taxon>
        <taxon>Anthemideae</taxon>
        <taxon>Artemisiinae</taxon>
        <taxon>Artemisia</taxon>
    </lineage>
</organism>
<proteinExistence type="predicted"/>
<evidence type="ECO:0000313" key="1">
    <source>
        <dbReference type="EMBL" id="PWA49288.1"/>
    </source>
</evidence>